<comment type="caution">
    <text evidence="1">The sequence shown here is derived from an EMBL/GenBank/DDBJ whole genome shotgun (WGS) entry which is preliminary data.</text>
</comment>
<proteinExistence type="predicted"/>
<sequence>MCLEVIPPSPAKSERRNVISEGIAKAWTTASQSSKSRRRRGWHLLRTSNGMKAGMISPNTSLSIKSRPTRFFGSAPQLRCSSGIVR</sequence>
<reference evidence="1 2" key="1">
    <citation type="submission" date="2018-08" db="EMBL/GenBank/DDBJ databases">
        <title>Genomic investigation of the strawberry pathogen Phytophthora fragariae indicates pathogenicity is determined by transcriptional variation in three key races.</title>
        <authorList>
            <person name="Adams T.M."/>
            <person name="Armitage A.D."/>
            <person name="Sobczyk M.K."/>
            <person name="Bates H.J."/>
            <person name="Dunwell J.M."/>
            <person name="Nellist C.F."/>
            <person name="Harrison R.J."/>
        </authorList>
    </citation>
    <scope>NUCLEOTIDE SEQUENCE [LARGE SCALE GENOMIC DNA]</scope>
    <source>
        <strain evidence="1 2">A4</strain>
    </source>
</reference>
<dbReference type="EMBL" id="QXGE01003860">
    <property type="protein sequence ID" value="KAE9272988.1"/>
    <property type="molecule type" value="Genomic_DNA"/>
</dbReference>
<organism evidence="1 2">
    <name type="scientific">Phytophthora fragariae</name>
    <dbReference type="NCBI Taxonomy" id="53985"/>
    <lineage>
        <taxon>Eukaryota</taxon>
        <taxon>Sar</taxon>
        <taxon>Stramenopiles</taxon>
        <taxon>Oomycota</taxon>
        <taxon>Peronosporomycetes</taxon>
        <taxon>Peronosporales</taxon>
        <taxon>Peronosporaceae</taxon>
        <taxon>Phytophthora</taxon>
    </lineage>
</organism>
<accession>A0A6A4BMB8</accession>
<evidence type="ECO:0000313" key="1">
    <source>
        <dbReference type="EMBL" id="KAE9272988.1"/>
    </source>
</evidence>
<dbReference type="Proteomes" id="UP000437068">
    <property type="component" value="Unassembled WGS sequence"/>
</dbReference>
<gene>
    <name evidence="1" type="ORF">PF001_g27706</name>
</gene>
<dbReference type="AlphaFoldDB" id="A0A6A4BMB8"/>
<evidence type="ECO:0000313" key="2">
    <source>
        <dbReference type="Proteomes" id="UP000437068"/>
    </source>
</evidence>
<protein>
    <submittedName>
        <fullName evidence="1">Uncharacterized protein</fullName>
    </submittedName>
</protein>
<name>A0A6A4BMB8_9STRA</name>